<keyword evidence="1" id="KW-0812">Transmembrane</keyword>
<evidence type="ECO:0000313" key="3">
    <source>
        <dbReference type="Proteomes" id="UP000031246"/>
    </source>
</evidence>
<comment type="caution">
    <text evidence="2">The sequence shown here is derived from an EMBL/GenBank/DDBJ whole genome shotgun (WGS) entry which is preliminary data.</text>
</comment>
<dbReference type="AlphaFoldDB" id="A0A0C1FJA0"/>
<evidence type="ECO:0000256" key="1">
    <source>
        <dbReference type="SAM" id="Phobius"/>
    </source>
</evidence>
<name>A0A0C1FJA0_9SPHI</name>
<keyword evidence="1" id="KW-1133">Transmembrane helix</keyword>
<keyword evidence="3" id="KW-1185">Reference proteome</keyword>
<feature type="transmembrane region" description="Helical" evidence="1">
    <location>
        <begin position="104"/>
        <end position="123"/>
    </location>
</feature>
<reference evidence="2 3" key="1">
    <citation type="submission" date="2014-10" db="EMBL/GenBank/DDBJ databases">
        <title>Pedobacter Kyungheensis.</title>
        <authorList>
            <person name="Anderson B.M."/>
            <person name="Newman J.D."/>
        </authorList>
    </citation>
    <scope>NUCLEOTIDE SEQUENCE [LARGE SCALE GENOMIC DNA]</scope>
    <source>
        <strain evidence="2 3">KACC 16221</strain>
    </source>
</reference>
<proteinExistence type="predicted"/>
<sequence>MLNLKTNLKVKTSKEVLYTKIIAYLKEFGYKITEANENMVAFTDDEFREKPATRSDYYTRIAGGRIALATDGDEITLHFFYKIAVFWELLILSVITVLSFIMDYAIIIIGALVLVNFLCKLFYLKFSLIEAMINIE</sequence>
<feature type="transmembrane region" description="Helical" evidence="1">
    <location>
        <begin position="79"/>
        <end position="98"/>
    </location>
</feature>
<dbReference type="Proteomes" id="UP000031246">
    <property type="component" value="Unassembled WGS sequence"/>
</dbReference>
<dbReference type="EMBL" id="JSYN01000025">
    <property type="protein sequence ID" value="KIA91883.1"/>
    <property type="molecule type" value="Genomic_DNA"/>
</dbReference>
<accession>A0A0C1FJA0</accession>
<organism evidence="2 3">
    <name type="scientific">Pedobacter kyungheensis</name>
    <dbReference type="NCBI Taxonomy" id="1069985"/>
    <lineage>
        <taxon>Bacteria</taxon>
        <taxon>Pseudomonadati</taxon>
        <taxon>Bacteroidota</taxon>
        <taxon>Sphingobacteriia</taxon>
        <taxon>Sphingobacteriales</taxon>
        <taxon>Sphingobacteriaceae</taxon>
        <taxon>Pedobacter</taxon>
    </lineage>
</organism>
<keyword evidence="1" id="KW-0472">Membrane</keyword>
<gene>
    <name evidence="2" type="ORF">OC25_19000</name>
</gene>
<protein>
    <submittedName>
        <fullName evidence="2">Uncharacterized protein</fullName>
    </submittedName>
</protein>
<evidence type="ECO:0000313" key="2">
    <source>
        <dbReference type="EMBL" id="KIA91883.1"/>
    </source>
</evidence>